<evidence type="ECO:0008006" key="3">
    <source>
        <dbReference type="Google" id="ProtNLM"/>
    </source>
</evidence>
<dbReference type="Proteomes" id="UP001169066">
    <property type="component" value="Unassembled WGS sequence"/>
</dbReference>
<sequence length="131" mass="15113">MKKIKIDYKSLSPRAKEDYNYTKVASALADYGYQCLPTRNDDNGADLIAYHSESGEMTAIQLKARLAFAKKYIGKNLHIAFRDDNEIFIYPHDEILNKLIKDGDKTWKAHGVWSSPKLSKKQREALEQYKI</sequence>
<comment type="caution">
    <text evidence="1">The sequence shown here is derived from an EMBL/GenBank/DDBJ whole genome shotgun (WGS) entry which is preliminary data.</text>
</comment>
<dbReference type="EMBL" id="JAQIBC010000010">
    <property type="protein sequence ID" value="MDM5264559.1"/>
    <property type="molecule type" value="Genomic_DNA"/>
</dbReference>
<accession>A0ABT7QVI4</accession>
<reference evidence="1" key="1">
    <citation type="submission" date="2023-01" db="EMBL/GenBank/DDBJ databases">
        <title>Sulfurovum sp. XTW-4 genome assembly.</title>
        <authorList>
            <person name="Wang J."/>
        </authorList>
    </citation>
    <scope>NUCLEOTIDE SEQUENCE</scope>
    <source>
        <strain evidence="1">XTW-4</strain>
    </source>
</reference>
<organism evidence="1 2">
    <name type="scientific">Sulfurovum xiamenensis</name>
    <dbReference type="NCBI Taxonomy" id="3019066"/>
    <lineage>
        <taxon>Bacteria</taxon>
        <taxon>Pseudomonadati</taxon>
        <taxon>Campylobacterota</taxon>
        <taxon>Epsilonproteobacteria</taxon>
        <taxon>Campylobacterales</taxon>
        <taxon>Sulfurovaceae</taxon>
        <taxon>Sulfurovum</taxon>
    </lineage>
</organism>
<evidence type="ECO:0000313" key="1">
    <source>
        <dbReference type="EMBL" id="MDM5264559.1"/>
    </source>
</evidence>
<proteinExistence type="predicted"/>
<protein>
    <recommendedName>
        <fullName evidence="3">Restriction endonuclease</fullName>
    </recommendedName>
</protein>
<dbReference type="RefSeq" id="WP_289402462.1">
    <property type="nucleotide sequence ID" value="NZ_JAQIBC010000010.1"/>
</dbReference>
<name>A0ABT7QVI4_9BACT</name>
<gene>
    <name evidence="1" type="ORF">PF327_10175</name>
</gene>
<keyword evidence="2" id="KW-1185">Reference proteome</keyword>
<evidence type="ECO:0000313" key="2">
    <source>
        <dbReference type="Proteomes" id="UP001169066"/>
    </source>
</evidence>